<dbReference type="Proteomes" id="UP000247634">
    <property type="component" value="Chromosome"/>
</dbReference>
<name>A0A2U9NUT1_STRAS</name>
<keyword evidence="2" id="KW-1133">Transmembrane helix</keyword>
<reference evidence="3 4" key="1">
    <citation type="submission" date="2018-06" db="EMBL/GenBank/DDBJ databases">
        <title>The complete genome sequence of a nosiheptide producer Streptomyces actuosus ATCC 25421: deducing the ability of producing a new class III lantibiotics.</title>
        <authorList>
            <person name="Liu W."/>
            <person name="Sun F."/>
            <person name="Hu Y."/>
        </authorList>
    </citation>
    <scope>NUCLEOTIDE SEQUENCE [LARGE SCALE GENOMIC DNA]</scope>
    <source>
        <strain evidence="3 4">ATCC 25421</strain>
    </source>
</reference>
<dbReference type="RefSeq" id="WP_110625943.1">
    <property type="nucleotide sequence ID" value="NZ_CP029788.1"/>
</dbReference>
<gene>
    <name evidence="3" type="ORF">DMT42_00745</name>
</gene>
<feature type="transmembrane region" description="Helical" evidence="2">
    <location>
        <begin position="27"/>
        <end position="49"/>
    </location>
</feature>
<keyword evidence="2" id="KW-0812">Transmembrane</keyword>
<evidence type="ECO:0000256" key="2">
    <source>
        <dbReference type="SAM" id="Phobius"/>
    </source>
</evidence>
<keyword evidence="2" id="KW-0472">Membrane</keyword>
<keyword evidence="4" id="KW-1185">Reference proteome</keyword>
<sequence>MTTIDPDARPRGPGRMPRQDGDRKAKWPLYGAGAGALGGVATLLTDVRAGPVEQTSVDASVLDDVSRPLAHLGLVTGFLTVSLLLVLAAAWRRQVEPRVPSSTAAHVVSGALTASAAGLTYGYGWKGALAIYLPDGFNERSFGDDGMFVYFMLNDFGGYIGWLGVVVAAGAVAWMALRERTVSRWIGWFSVVPVLAVVLFAGITGLPGFQGVVGPVWMLVTFLALAWGRSAIVR</sequence>
<feature type="region of interest" description="Disordered" evidence="1">
    <location>
        <begin position="1"/>
        <end position="25"/>
    </location>
</feature>
<protein>
    <submittedName>
        <fullName evidence="3">Uncharacterized protein</fullName>
    </submittedName>
</protein>
<feature type="transmembrane region" description="Helical" evidence="2">
    <location>
        <begin position="156"/>
        <end position="177"/>
    </location>
</feature>
<feature type="transmembrane region" description="Helical" evidence="2">
    <location>
        <begin position="69"/>
        <end position="91"/>
    </location>
</feature>
<feature type="compositionally biased region" description="Basic and acidic residues" evidence="1">
    <location>
        <begin position="1"/>
        <end position="10"/>
    </location>
</feature>
<proteinExistence type="predicted"/>
<dbReference type="AlphaFoldDB" id="A0A2U9NUT1"/>
<feature type="transmembrane region" description="Helical" evidence="2">
    <location>
        <begin position="184"/>
        <end position="203"/>
    </location>
</feature>
<evidence type="ECO:0000256" key="1">
    <source>
        <dbReference type="SAM" id="MobiDB-lite"/>
    </source>
</evidence>
<feature type="transmembrane region" description="Helical" evidence="2">
    <location>
        <begin position="209"/>
        <end position="228"/>
    </location>
</feature>
<dbReference type="KEGG" id="sact:DMT42_00745"/>
<organism evidence="3 4">
    <name type="scientific">Streptomyces actuosus</name>
    <dbReference type="NCBI Taxonomy" id="1885"/>
    <lineage>
        <taxon>Bacteria</taxon>
        <taxon>Bacillati</taxon>
        <taxon>Actinomycetota</taxon>
        <taxon>Actinomycetes</taxon>
        <taxon>Kitasatosporales</taxon>
        <taxon>Streptomycetaceae</taxon>
        <taxon>Streptomyces</taxon>
    </lineage>
</organism>
<dbReference type="OrthoDB" id="5066337at2"/>
<evidence type="ECO:0000313" key="4">
    <source>
        <dbReference type="Proteomes" id="UP000247634"/>
    </source>
</evidence>
<accession>A0A2U9NUT1</accession>
<dbReference type="EMBL" id="CP029788">
    <property type="protein sequence ID" value="AWT41007.1"/>
    <property type="molecule type" value="Genomic_DNA"/>
</dbReference>
<evidence type="ECO:0000313" key="3">
    <source>
        <dbReference type="EMBL" id="AWT41007.1"/>
    </source>
</evidence>
<feature type="transmembrane region" description="Helical" evidence="2">
    <location>
        <begin position="103"/>
        <end position="124"/>
    </location>
</feature>